<dbReference type="InterPro" id="IPR050319">
    <property type="entry name" value="ABC_transp_ATP-bind"/>
</dbReference>
<evidence type="ECO:0000313" key="8">
    <source>
        <dbReference type="Proteomes" id="UP000325161"/>
    </source>
</evidence>
<gene>
    <name evidence="7" type="ORF">FXN63_12755</name>
</gene>
<accession>A0A5C0AWQ0</accession>
<dbReference type="InterPro" id="IPR027417">
    <property type="entry name" value="P-loop_NTPase"/>
</dbReference>
<sequence>MSALLELRDITMHYPVRGTRNVVRAVDGVSLSIQPGQTVGLVGESGSGKSTIAKLALKLQEPTSGELRFQGESLKGVKGRALKPFRQQVQAVFQDPYASLNPRLRIGETIAEPLLASDERLSASQRAERVAEALAAVELPADVAQRYPHQFSGGQRQRVAIARALILKPSLVVLDEPISALDVSIRAQILNLLAELQQKHRLAYLFIAHDLPAVGAISDVIAVMYCGELLETGPAAGIATQPRHPYTRMLFASVLTPDGDQQAWNTAEPVGEPASPTNPPSGCRFHPRCPEAIARCRSESPLARQVGDRVVRCHLVT</sequence>
<protein>
    <submittedName>
        <fullName evidence="7">ATP-binding cassette domain-containing protein</fullName>
    </submittedName>
</protein>
<dbReference type="Gene3D" id="3.40.50.300">
    <property type="entry name" value="P-loop containing nucleotide triphosphate hydrolases"/>
    <property type="match status" value="1"/>
</dbReference>
<feature type="region of interest" description="Disordered" evidence="5">
    <location>
        <begin position="263"/>
        <end position="282"/>
    </location>
</feature>
<reference evidence="7 8" key="1">
    <citation type="submission" date="2019-08" db="EMBL/GenBank/DDBJ databases">
        <title>Amphibian skin-associated Pigmentiphaga: genome sequence and occurrence across geography and hosts.</title>
        <authorList>
            <person name="Bletz M.C."/>
            <person name="Bunk B."/>
            <person name="Sproeer C."/>
            <person name="Biwer P."/>
            <person name="Reiter S."/>
            <person name="Rabemananjara F.C.E."/>
            <person name="Schulz S."/>
            <person name="Overmann J."/>
            <person name="Vences M."/>
        </authorList>
    </citation>
    <scope>NUCLEOTIDE SEQUENCE [LARGE SCALE GENOMIC DNA]</scope>
    <source>
        <strain evidence="7 8">Mada1488</strain>
    </source>
</reference>
<dbReference type="InterPro" id="IPR013563">
    <property type="entry name" value="Oligopep_ABC_C"/>
</dbReference>
<dbReference type="Proteomes" id="UP000325161">
    <property type="component" value="Chromosome"/>
</dbReference>
<name>A0A5C0AWQ0_9BURK</name>
<evidence type="ECO:0000256" key="3">
    <source>
        <dbReference type="ARBA" id="ARBA00022741"/>
    </source>
</evidence>
<dbReference type="GO" id="GO:0055085">
    <property type="term" value="P:transmembrane transport"/>
    <property type="evidence" value="ECO:0007669"/>
    <property type="project" value="UniProtKB-ARBA"/>
</dbReference>
<dbReference type="Pfam" id="PF08352">
    <property type="entry name" value="oligo_HPY"/>
    <property type="match status" value="1"/>
</dbReference>
<keyword evidence="4 7" id="KW-0067">ATP-binding</keyword>
<organism evidence="7 8">
    <name type="scientific">Pigmentiphaga aceris</name>
    <dbReference type="NCBI Taxonomy" id="1940612"/>
    <lineage>
        <taxon>Bacteria</taxon>
        <taxon>Pseudomonadati</taxon>
        <taxon>Pseudomonadota</taxon>
        <taxon>Betaproteobacteria</taxon>
        <taxon>Burkholderiales</taxon>
        <taxon>Alcaligenaceae</taxon>
        <taxon>Pigmentiphaga</taxon>
    </lineage>
</organism>
<dbReference type="FunFam" id="3.40.50.300:FF:000016">
    <property type="entry name" value="Oligopeptide ABC transporter ATP-binding component"/>
    <property type="match status" value="1"/>
</dbReference>
<dbReference type="GO" id="GO:0005524">
    <property type="term" value="F:ATP binding"/>
    <property type="evidence" value="ECO:0007669"/>
    <property type="project" value="UniProtKB-KW"/>
</dbReference>
<evidence type="ECO:0000259" key="6">
    <source>
        <dbReference type="PROSITE" id="PS50893"/>
    </source>
</evidence>
<dbReference type="SMART" id="SM00382">
    <property type="entry name" value="AAA"/>
    <property type="match status" value="1"/>
</dbReference>
<dbReference type="Pfam" id="PF00005">
    <property type="entry name" value="ABC_tran"/>
    <property type="match status" value="1"/>
</dbReference>
<evidence type="ECO:0000256" key="2">
    <source>
        <dbReference type="ARBA" id="ARBA00022475"/>
    </source>
</evidence>
<evidence type="ECO:0000313" key="7">
    <source>
        <dbReference type="EMBL" id="QEI06605.1"/>
    </source>
</evidence>
<dbReference type="KEGG" id="pacr:FXN63_12755"/>
<dbReference type="AlphaFoldDB" id="A0A5C0AWQ0"/>
<keyword evidence="1" id="KW-0813">Transport</keyword>
<dbReference type="GO" id="GO:0016887">
    <property type="term" value="F:ATP hydrolysis activity"/>
    <property type="evidence" value="ECO:0007669"/>
    <property type="project" value="InterPro"/>
</dbReference>
<feature type="domain" description="ABC transporter" evidence="6">
    <location>
        <begin position="5"/>
        <end position="251"/>
    </location>
</feature>
<dbReference type="InterPro" id="IPR003439">
    <property type="entry name" value="ABC_transporter-like_ATP-bd"/>
</dbReference>
<keyword evidence="3" id="KW-0547">Nucleotide-binding</keyword>
<keyword evidence="2" id="KW-1003">Cell membrane</keyword>
<dbReference type="InterPro" id="IPR017871">
    <property type="entry name" value="ABC_transporter-like_CS"/>
</dbReference>
<evidence type="ECO:0000256" key="4">
    <source>
        <dbReference type="ARBA" id="ARBA00022840"/>
    </source>
</evidence>
<dbReference type="GO" id="GO:0015833">
    <property type="term" value="P:peptide transport"/>
    <property type="evidence" value="ECO:0007669"/>
    <property type="project" value="InterPro"/>
</dbReference>
<dbReference type="PROSITE" id="PS00211">
    <property type="entry name" value="ABC_TRANSPORTER_1"/>
    <property type="match status" value="1"/>
</dbReference>
<keyword evidence="8" id="KW-1185">Reference proteome</keyword>
<dbReference type="PANTHER" id="PTHR43776">
    <property type="entry name" value="TRANSPORT ATP-BINDING PROTEIN"/>
    <property type="match status" value="1"/>
</dbReference>
<evidence type="ECO:0000256" key="1">
    <source>
        <dbReference type="ARBA" id="ARBA00022448"/>
    </source>
</evidence>
<dbReference type="PROSITE" id="PS50893">
    <property type="entry name" value="ABC_TRANSPORTER_2"/>
    <property type="match status" value="1"/>
</dbReference>
<dbReference type="OrthoDB" id="9802772at2"/>
<dbReference type="EMBL" id="CP043046">
    <property type="protein sequence ID" value="QEI06605.1"/>
    <property type="molecule type" value="Genomic_DNA"/>
</dbReference>
<dbReference type="InterPro" id="IPR003593">
    <property type="entry name" value="AAA+_ATPase"/>
</dbReference>
<evidence type="ECO:0000256" key="5">
    <source>
        <dbReference type="SAM" id="MobiDB-lite"/>
    </source>
</evidence>
<proteinExistence type="predicted"/>
<dbReference type="SUPFAM" id="SSF52540">
    <property type="entry name" value="P-loop containing nucleoside triphosphate hydrolases"/>
    <property type="match status" value="1"/>
</dbReference>
<dbReference type="RefSeq" id="WP_148815369.1">
    <property type="nucleotide sequence ID" value="NZ_CP043046.1"/>
</dbReference>
<dbReference type="CDD" id="cd03257">
    <property type="entry name" value="ABC_NikE_OppD_transporters"/>
    <property type="match status" value="1"/>
</dbReference>
<keyword evidence="2" id="KW-0472">Membrane</keyword>
<dbReference type="NCBIfam" id="TIGR01727">
    <property type="entry name" value="oligo_HPY"/>
    <property type="match status" value="1"/>
</dbReference>